<dbReference type="PANTHER" id="PTHR46383:SF1">
    <property type="entry name" value="ASPARTATE AMINOTRANSFERASE"/>
    <property type="match status" value="1"/>
</dbReference>
<evidence type="ECO:0000313" key="8">
    <source>
        <dbReference type="EMBL" id="GAA4239314.1"/>
    </source>
</evidence>
<evidence type="ECO:0000256" key="3">
    <source>
        <dbReference type="ARBA" id="ARBA00022576"/>
    </source>
</evidence>
<dbReference type="InterPro" id="IPR015424">
    <property type="entry name" value="PyrdxlP-dep_Trfase"/>
</dbReference>
<evidence type="ECO:0000256" key="4">
    <source>
        <dbReference type="ARBA" id="ARBA00022679"/>
    </source>
</evidence>
<dbReference type="EMBL" id="BAABCA010000008">
    <property type="protein sequence ID" value="GAA4239314.1"/>
    <property type="molecule type" value="Genomic_DNA"/>
</dbReference>
<dbReference type="PANTHER" id="PTHR46383">
    <property type="entry name" value="ASPARTATE AMINOTRANSFERASE"/>
    <property type="match status" value="1"/>
</dbReference>
<dbReference type="InterPro" id="IPR004839">
    <property type="entry name" value="Aminotransferase_I/II_large"/>
</dbReference>
<dbReference type="SUPFAM" id="SSF53383">
    <property type="entry name" value="PLP-dependent transferases"/>
    <property type="match status" value="1"/>
</dbReference>
<evidence type="ECO:0000256" key="2">
    <source>
        <dbReference type="ARBA" id="ARBA00007441"/>
    </source>
</evidence>
<evidence type="ECO:0000256" key="5">
    <source>
        <dbReference type="ARBA" id="ARBA00022898"/>
    </source>
</evidence>
<keyword evidence="4 6" id="KW-0808">Transferase</keyword>
<comment type="cofactor">
    <cofactor evidence="1 6">
        <name>pyridoxal 5'-phosphate</name>
        <dbReference type="ChEBI" id="CHEBI:597326"/>
    </cofactor>
</comment>
<evidence type="ECO:0000313" key="9">
    <source>
        <dbReference type="Proteomes" id="UP001501496"/>
    </source>
</evidence>
<protein>
    <recommendedName>
        <fullName evidence="6">Aminotransferase</fullName>
        <ecNumber evidence="6">2.6.1.-</ecNumber>
    </recommendedName>
</protein>
<organism evidence="8 9">
    <name type="scientific">Postechiella marina</name>
    <dbReference type="NCBI Taxonomy" id="943941"/>
    <lineage>
        <taxon>Bacteria</taxon>
        <taxon>Pseudomonadati</taxon>
        <taxon>Bacteroidota</taxon>
        <taxon>Flavobacteriia</taxon>
        <taxon>Flavobacteriales</taxon>
        <taxon>Flavobacteriaceae</taxon>
        <taxon>Postechiella</taxon>
    </lineage>
</organism>
<dbReference type="InterPro" id="IPR015421">
    <property type="entry name" value="PyrdxlP-dep_Trfase_major"/>
</dbReference>
<name>A0ABP8CHU3_9FLAO</name>
<dbReference type="Pfam" id="PF00155">
    <property type="entry name" value="Aminotran_1_2"/>
    <property type="match status" value="1"/>
</dbReference>
<dbReference type="RefSeq" id="WP_344789481.1">
    <property type="nucleotide sequence ID" value="NZ_BAABCA010000008.1"/>
</dbReference>
<dbReference type="Proteomes" id="UP001501496">
    <property type="component" value="Unassembled WGS sequence"/>
</dbReference>
<dbReference type="InterPro" id="IPR050596">
    <property type="entry name" value="AspAT/PAT-like"/>
</dbReference>
<dbReference type="InterPro" id="IPR015422">
    <property type="entry name" value="PyrdxlP-dep_Trfase_small"/>
</dbReference>
<comment type="caution">
    <text evidence="8">The sequence shown here is derived from an EMBL/GenBank/DDBJ whole genome shotgun (WGS) entry which is preliminary data.</text>
</comment>
<reference evidence="9" key="1">
    <citation type="journal article" date="2019" name="Int. J. Syst. Evol. Microbiol.">
        <title>The Global Catalogue of Microorganisms (GCM) 10K type strain sequencing project: providing services to taxonomists for standard genome sequencing and annotation.</title>
        <authorList>
            <consortium name="The Broad Institute Genomics Platform"/>
            <consortium name="The Broad Institute Genome Sequencing Center for Infectious Disease"/>
            <person name="Wu L."/>
            <person name="Ma J."/>
        </authorList>
    </citation>
    <scope>NUCLEOTIDE SEQUENCE [LARGE SCALE GENOMIC DNA]</scope>
    <source>
        <strain evidence="9">JCM 17630</strain>
    </source>
</reference>
<proteinExistence type="inferred from homology"/>
<dbReference type="Gene3D" id="3.90.1150.10">
    <property type="entry name" value="Aspartate Aminotransferase, domain 1"/>
    <property type="match status" value="1"/>
</dbReference>
<evidence type="ECO:0000259" key="7">
    <source>
        <dbReference type="Pfam" id="PF00155"/>
    </source>
</evidence>
<feature type="domain" description="Aminotransferase class I/classII large" evidence="7">
    <location>
        <begin position="31"/>
        <end position="389"/>
    </location>
</feature>
<dbReference type="Gene3D" id="3.40.640.10">
    <property type="entry name" value="Type I PLP-dependent aspartate aminotransferase-like (Major domain)"/>
    <property type="match status" value="1"/>
</dbReference>
<dbReference type="CDD" id="cd00609">
    <property type="entry name" value="AAT_like"/>
    <property type="match status" value="1"/>
</dbReference>
<dbReference type="InterPro" id="IPR004838">
    <property type="entry name" value="NHTrfase_class1_PyrdxlP-BS"/>
</dbReference>
<keyword evidence="5" id="KW-0663">Pyridoxal phosphate</keyword>
<comment type="similarity">
    <text evidence="2 6">Belongs to the class-I pyridoxal-phosphate-dependent aminotransferase family.</text>
</comment>
<evidence type="ECO:0000256" key="6">
    <source>
        <dbReference type="RuleBase" id="RU000481"/>
    </source>
</evidence>
<accession>A0ABP8CHU3</accession>
<dbReference type="PROSITE" id="PS00105">
    <property type="entry name" value="AA_TRANSFER_CLASS_1"/>
    <property type="match status" value="1"/>
</dbReference>
<evidence type="ECO:0000256" key="1">
    <source>
        <dbReference type="ARBA" id="ARBA00001933"/>
    </source>
</evidence>
<sequence length="394" mass="43138">MQLLSDRILNMATSATLAMAAKARELRGEGKDIIGLSLGEPDFNTPDFIKDAAIQAVNDNYNSYSPVDGYADLKEAIITKFKRDNNLTYTPAQIVVSTGAKQALANIAGVMLNKGDEVILPCPYWVSYSDIVKLNDGTPVEVKTSIDTDFKMTPDQLEAAITPNTKMMWFSSPCNPSGSVYTKEELRGLADVLAKHPNIYVVSDEIYEHINYGQGHASIAEFDDMYDRTITVNGVSKAFAMTGWRIGFIGGPEKIARACNKLQGQMTSGANCIAQRAVITALNADPSSVKYMIDEFKIRRDLILDLLGDIEGFKSNTPDGAFYVFPDVTHFFGKTLKGKTINNATDFSLYLLEEALVATVTGEAFGNPNCIRISYAASQEQIIEAIKRIKEAVS</sequence>
<dbReference type="GO" id="GO:0008483">
    <property type="term" value="F:transaminase activity"/>
    <property type="evidence" value="ECO:0007669"/>
    <property type="project" value="UniProtKB-KW"/>
</dbReference>
<gene>
    <name evidence="8" type="ORF">GCM10022291_33130</name>
</gene>
<keyword evidence="3 6" id="KW-0032">Aminotransferase</keyword>
<dbReference type="EC" id="2.6.1.-" evidence="6"/>
<keyword evidence="9" id="KW-1185">Reference proteome</keyword>